<comment type="caution">
    <text evidence="2">The sequence shown here is derived from an EMBL/GenBank/DDBJ whole genome shotgun (WGS) entry which is preliminary data.</text>
</comment>
<evidence type="ECO:0000256" key="1">
    <source>
        <dbReference type="SAM" id="MobiDB-lite"/>
    </source>
</evidence>
<dbReference type="PANTHER" id="PTHR43649">
    <property type="entry name" value="ARABINOSE-BINDING PROTEIN-RELATED"/>
    <property type="match status" value="1"/>
</dbReference>
<dbReference type="Proteomes" id="UP001596047">
    <property type="component" value="Unassembled WGS sequence"/>
</dbReference>
<name>A0ABW0VW62_9BACL</name>
<dbReference type="InterPro" id="IPR050490">
    <property type="entry name" value="Bact_solute-bd_prot1"/>
</dbReference>
<proteinExistence type="predicted"/>
<dbReference type="SUPFAM" id="SSF53850">
    <property type="entry name" value="Periplasmic binding protein-like II"/>
    <property type="match status" value="1"/>
</dbReference>
<dbReference type="Pfam" id="PF13416">
    <property type="entry name" value="SBP_bac_8"/>
    <property type="match status" value="1"/>
</dbReference>
<dbReference type="Gene3D" id="3.40.190.10">
    <property type="entry name" value="Periplasmic binding protein-like II"/>
    <property type="match status" value="1"/>
</dbReference>
<accession>A0ABW0VW62</accession>
<dbReference type="InterPro" id="IPR006059">
    <property type="entry name" value="SBP"/>
</dbReference>
<sequence>MAELTGCGSSPSSNPTEMDLNKPKEAYKGEIVFWSWDVEHEKKIIEDFNKEYPNIHVRIIPVQDYQNKLLISLATGSGAPDVVQLEENSAAAPVQSGKFVDLSKPPYNFDKSSLPGFLVKRYSDKKGQFVGIPNSINPAAMYYRRDLAKQYLGTDDPEEVGKLIGAGEGTWDKFFEVGRKLKEDSKGEIALLPGLGDFFNMLSKQPKGAWHEGNKLLINENILPEFKLLEQIRKEGLDAKLQQWSPSWNTSYSQGKVLFYPGAAWYKDFLISMNDKDGNGRWGVAGNPVANWAWGGSAECIPLQSKHKDLAFQFIRWWTTSKEGGQSFFKHVGALPFNSDYLSDPLYNQPEPVLGGEIMGAFWKSNIQGIDVPAQDPNDGIANDAINQGVGKIHSGTATAEEAAKLVIEKIEAKLPEYHQE</sequence>
<gene>
    <name evidence="2" type="ORF">ACFPYJ_06470</name>
</gene>
<feature type="compositionally biased region" description="Polar residues" evidence="1">
    <location>
        <begin position="7"/>
        <end position="16"/>
    </location>
</feature>
<dbReference type="PANTHER" id="PTHR43649:SF12">
    <property type="entry name" value="DIACETYLCHITOBIOSE BINDING PROTEIN DASA"/>
    <property type="match status" value="1"/>
</dbReference>
<evidence type="ECO:0000313" key="3">
    <source>
        <dbReference type="Proteomes" id="UP001596047"/>
    </source>
</evidence>
<feature type="region of interest" description="Disordered" evidence="1">
    <location>
        <begin position="1"/>
        <end position="21"/>
    </location>
</feature>
<dbReference type="EMBL" id="JBHSOW010000023">
    <property type="protein sequence ID" value="MFC5648776.1"/>
    <property type="molecule type" value="Genomic_DNA"/>
</dbReference>
<keyword evidence="3" id="KW-1185">Reference proteome</keyword>
<protein>
    <submittedName>
        <fullName evidence="2">ABC transporter substrate-binding protein</fullName>
    </submittedName>
</protein>
<organism evidence="2 3">
    <name type="scientific">Paenibacillus solisilvae</name>
    <dbReference type="NCBI Taxonomy" id="2486751"/>
    <lineage>
        <taxon>Bacteria</taxon>
        <taxon>Bacillati</taxon>
        <taxon>Bacillota</taxon>
        <taxon>Bacilli</taxon>
        <taxon>Bacillales</taxon>
        <taxon>Paenibacillaceae</taxon>
        <taxon>Paenibacillus</taxon>
    </lineage>
</organism>
<reference evidence="3" key="1">
    <citation type="journal article" date="2019" name="Int. J. Syst. Evol. Microbiol.">
        <title>The Global Catalogue of Microorganisms (GCM) 10K type strain sequencing project: providing services to taxonomists for standard genome sequencing and annotation.</title>
        <authorList>
            <consortium name="The Broad Institute Genomics Platform"/>
            <consortium name="The Broad Institute Genome Sequencing Center for Infectious Disease"/>
            <person name="Wu L."/>
            <person name="Ma J."/>
        </authorList>
    </citation>
    <scope>NUCLEOTIDE SEQUENCE [LARGE SCALE GENOMIC DNA]</scope>
    <source>
        <strain evidence="3">CGMCC 1.3240</strain>
    </source>
</reference>
<evidence type="ECO:0000313" key="2">
    <source>
        <dbReference type="EMBL" id="MFC5648776.1"/>
    </source>
</evidence>
<dbReference type="RefSeq" id="WP_379187252.1">
    <property type="nucleotide sequence ID" value="NZ_JBHSOW010000023.1"/>
</dbReference>